<evidence type="ECO:0000256" key="1">
    <source>
        <dbReference type="SAM" id="MobiDB-lite"/>
    </source>
</evidence>
<accession>A0ABN9YGQ0</accession>
<feature type="region of interest" description="Disordered" evidence="1">
    <location>
        <begin position="1"/>
        <end position="73"/>
    </location>
</feature>
<evidence type="ECO:0000313" key="2">
    <source>
        <dbReference type="EMBL" id="CAK0912040.1"/>
    </source>
</evidence>
<comment type="caution">
    <text evidence="2">The sequence shown here is derived from an EMBL/GenBank/DDBJ whole genome shotgun (WGS) entry which is preliminary data.</text>
</comment>
<feature type="compositionally biased region" description="Basic residues" evidence="1">
    <location>
        <begin position="48"/>
        <end position="60"/>
    </location>
</feature>
<reference evidence="2" key="1">
    <citation type="submission" date="2023-10" db="EMBL/GenBank/DDBJ databases">
        <authorList>
            <person name="Chen Y."/>
            <person name="Shah S."/>
            <person name="Dougan E. K."/>
            <person name="Thang M."/>
            <person name="Chan C."/>
        </authorList>
    </citation>
    <scope>NUCLEOTIDE SEQUENCE [LARGE SCALE GENOMIC DNA]</scope>
</reference>
<name>A0ABN9YGQ0_9DINO</name>
<dbReference type="Proteomes" id="UP001189429">
    <property type="component" value="Unassembled WGS sequence"/>
</dbReference>
<proteinExistence type="predicted"/>
<organism evidence="2 3">
    <name type="scientific">Prorocentrum cordatum</name>
    <dbReference type="NCBI Taxonomy" id="2364126"/>
    <lineage>
        <taxon>Eukaryota</taxon>
        <taxon>Sar</taxon>
        <taxon>Alveolata</taxon>
        <taxon>Dinophyceae</taxon>
        <taxon>Prorocentrales</taxon>
        <taxon>Prorocentraceae</taxon>
        <taxon>Prorocentrum</taxon>
    </lineage>
</organism>
<protein>
    <submittedName>
        <fullName evidence="2">Uncharacterized protein</fullName>
    </submittedName>
</protein>
<keyword evidence="3" id="KW-1185">Reference proteome</keyword>
<sequence length="157" mass="17295">MRLGASRTANPHMWGGSLRVNKKESADLETAGGFTTPTRTTTTNTRKDRGRRRRRRRRRGRREDGDDDDGDDARARAHAFVENPCCETLGFCRIETGQPGAEKQNGQLAIKREQLLKQQAGAVPSVSGMHLNSSLVEARNELSTPGWRGAPLGLQTA</sequence>
<dbReference type="EMBL" id="CAUYUJ010022692">
    <property type="protein sequence ID" value="CAK0912040.1"/>
    <property type="molecule type" value="Genomic_DNA"/>
</dbReference>
<gene>
    <name evidence="2" type="ORF">PCOR1329_LOCUS85723</name>
</gene>
<feature type="compositionally biased region" description="Low complexity" evidence="1">
    <location>
        <begin position="30"/>
        <end position="44"/>
    </location>
</feature>
<evidence type="ECO:0000313" key="3">
    <source>
        <dbReference type="Proteomes" id="UP001189429"/>
    </source>
</evidence>